<dbReference type="Proteomes" id="UP000598196">
    <property type="component" value="Unassembled WGS sequence"/>
</dbReference>
<protein>
    <submittedName>
        <fullName evidence="2">Uncharacterized protein</fullName>
    </submittedName>
</protein>
<accession>A0A917YIU2</accession>
<feature type="transmembrane region" description="Helical" evidence="1">
    <location>
        <begin position="57"/>
        <end position="78"/>
    </location>
</feature>
<name>A0A917YIU2_9RHOB</name>
<dbReference type="AlphaFoldDB" id="A0A917YIU2"/>
<keyword evidence="1" id="KW-1133">Transmembrane helix</keyword>
<keyword evidence="1" id="KW-0472">Membrane</keyword>
<evidence type="ECO:0000313" key="3">
    <source>
        <dbReference type="Proteomes" id="UP000598196"/>
    </source>
</evidence>
<sequence>MTTTPAIRPATIPPYERSARTDLRHWMMFAVGVAFLSAGLTVDPAANCSSDGECAPWLVPVAKWVGFFVTLMGAGQILTNTRRGSRIDPETGELTWWQNRTARSSRQEGRIHPTRISRIRIKRNGDGDDHISLFDLEGNRQFWFDAEVIPWPQDRWIAQFAAAWPHIVVEEA</sequence>
<reference evidence="2 3" key="1">
    <citation type="journal article" date="2014" name="Int. J. Syst. Evol. Microbiol.">
        <title>Complete genome sequence of Corynebacterium casei LMG S-19264T (=DSM 44701T), isolated from a smear-ripened cheese.</title>
        <authorList>
            <consortium name="US DOE Joint Genome Institute (JGI-PGF)"/>
            <person name="Walter F."/>
            <person name="Albersmeier A."/>
            <person name="Kalinowski J."/>
            <person name="Ruckert C."/>
        </authorList>
    </citation>
    <scope>NUCLEOTIDE SEQUENCE [LARGE SCALE GENOMIC DNA]</scope>
    <source>
        <strain evidence="2 3">CGMCC 1.7029</strain>
    </source>
</reference>
<dbReference type="OrthoDB" id="7448377at2"/>
<evidence type="ECO:0000256" key="1">
    <source>
        <dbReference type="SAM" id="Phobius"/>
    </source>
</evidence>
<evidence type="ECO:0000313" key="2">
    <source>
        <dbReference type="EMBL" id="GGO27336.1"/>
    </source>
</evidence>
<feature type="transmembrane region" description="Helical" evidence="1">
    <location>
        <begin position="26"/>
        <end position="45"/>
    </location>
</feature>
<dbReference type="EMBL" id="BMLP01000001">
    <property type="protein sequence ID" value="GGO27336.1"/>
    <property type="molecule type" value="Genomic_DNA"/>
</dbReference>
<keyword evidence="3" id="KW-1185">Reference proteome</keyword>
<comment type="caution">
    <text evidence="2">The sequence shown here is derived from an EMBL/GenBank/DDBJ whole genome shotgun (WGS) entry which is preliminary data.</text>
</comment>
<proteinExistence type="predicted"/>
<dbReference type="RefSeq" id="WP_146285352.1">
    <property type="nucleotide sequence ID" value="NZ_BMLP01000001.1"/>
</dbReference>
<keyword evidence="1" id="KW-0812">Transmembrane</keyword>
<organism evidence="2 3">
    <name type="scientific">Gemmobacter aquaticus</name>
    <dbReference type="NCBI Taxonomy" id="490185"/>
    <lineage>
        <taxon>Bacteria</taxon>
        <taxon>Pseudomonadati</taxon>
        <taxon>Pseudomonadota</taxon>
        <taxon>Alphaproteobacteria</taxon>
        <taxon>Rhodobacterales</taxon>
        <taxon>Paracoccaceae</taxon>
        <taxon>Gemmobacter</taxon>
    </lineage>
</organism>
<gene>
    <name evidence="2" type="ORF">GCM10010991_08950</name>
</gene>